<dbReference type="EMBL" id="CP090169">
    <property type="protein sequence ID" value="UJO19683.1"/>
    <property type="molecule type" value="Genomic_DNA"/>
</dbReference>
<dbReference type="CDD" id="cd12261">
    <property type="entry name" value="RRM1_3_MRN1"/>
    <property type="match status" value="1"/>
</dbReference>
<evidence type="ECO:0000313" key="1">
    <source>
        <dbReference type="EMBL" id="UJO19683.1"/>
    </source>
</evidence>
<organism evidence="1 2">
    <name type="scientific">Passalora fulva</name>
    <name type="common">Tomato leaf mold</name>
    <name type="synonym">Cladosporium fulvum</name>
    <dbReference type="NCBI Taxonomy" id="5499"/>
    <lineage>
        <taxon>Eukaryota</taxon>
        <taxon>Fungi</taxon>
        <taxon>Dikarya</taxon>
        <taxon>Ascomycota</taxon>
        <taxon>Pezizomycotina</taxon>
        <taxon>Dothideomycetes</taxon>
        <taxon>Dothideomycetidae</taxon>
        <taxon>Mycosphaerellales</taxon>
        <taxon>Mycosphaerellaceae</taxon>
        <taxon>Fulvia</taxon>
    </lineage>
</organism>
<reference evidence="1" key="2">
    <citation type="journal article" date="2022" name="Microb. Genom.">
        <title>A chromosome-scale genome assembly of the tomato pathogen Cladosporium fulvum reveals a compartmentalized genome architecture and the presence of a dispensable chromosome.</title>
        <authorList>
            <person name="Zaccaron A.Z."/>
            <person name="Chen L.H."/>
            <person name="Samaras A."/>
            <person name="Stergiopoulos I."/>
        </authorList>
    </citation>
    <scope>NUCLEOTIDE SEQUENCE</scope>
    <source>
        <strain evidence="1">Race5_Kim</strain>
    </source>
</reference>
<accession>A0A9Q8PC01</accession>
<evidence type="ECO:0000313" key="2">
    <source>
        <dbReference type="Proteomes" id="UP000756132"/>
    </source>
</evidence>
<dbReference type="Proteomes" id="UP000756132">
    <property type="component" value="Chromosome 7"/>
</dbReference>
<dbReference type="InterPro" id="IPR012677">
    <property type="entry name" value="Nucleotide-bd_a/b_plait_sf"/>
</dbReference>
<dbReference type="Gene3D" id="3.30.70.330">
    <property type="match status" value="1"/>
</dbReference>
<dbReference type="RefSeq" id="XP_047764049.1">
    <property type="nucleotide sequence ID" value="XM_047909406.1"/>
</dbReference>
<gene>
    <name evidence="1" type="ORF">CLAFUR5_10258</name>
</gene>
<proteinExistence type="predicted"/>
<dbReference type="GO" id="GO:0003676">
    <property type="term" value="F:nucleic acid binding"/>
    <property type="evidence" value="ECO:0007669"/>
    <property type="project" value="InterPro"/>
</dbReference>
<dbReference type="AlphaFoldDB" id="A0A9Q8PC01"/>
<name>A0A9Q8PC01_PASFU</name>
<protein>
    <submittedName>
        <fullName evidence="1">Negative regulator of differentiation 1</fullName>
    </submittedName>
</protein>
<dbReference type="OrthoDB" id="2935572at2759"/>
<reference evidence="1" key="1">
    <citation type="submission" date="2021-12" db="EMBL/GenBank/DDBJ databases">
        <authorList>
            <person name="Zaccaron A."/>
            <person name="Stergiopoulos I."/>
        </authorList>
    </citation>
    <scope>NUCLEOTIDE SEQUENCE</scope>
    <source>
        <strain evidence="1">Race5_Kim</strain>
    </source>
</reference>
<dbReference type="GeneID" id="71990136"/>
<keyword evidence="2" id="KW-1185">Reference proteome</keyword>
<dbReference type="InterPro" id="IPR035979">
    <property type="entry name" value="RBD_domain_sf"/>
</dbReference>
<dbReference type="KEGG" id="ffu:CLAFUR5_10258"/>
<dbReference type="SUPFAM" id="SSF54928">
    <property type="entry name" value="RNA-binding domain, RBD"/>
    <property type="match status" value="1"/>
</dbReference>
<sequence length="446" mass="48979">MLLKHTSAQILGRADPASVTISRVEYDSLLRTSREFELLKTSLYQGGLTPETLALLIAGATVPEQQQRPVDSWADDYDDQPMPYCQPKPFVSGPSKSNGMSWRSNSNTGGFNLAPGSGAFKTVEQQPSQASLQVPNVNRNVSYGVTPSSVPEDNAFEADSFMDDGNTELDTTARGRAGETLRTLYFCNLSPKTSYKDLASVIKGGKVLSITIRSERSATVTFLDAAADYLTWSKRNDVYLHARRVEVRWAERQSNLNGHIANKITNGATRNILIRNAVDKGLTEQRIRDDMEHIHGLVIIEVTYQSGNAYVSTNSVHNALFARTCMMSRSDYRGCKIEFYPDECDVALPARAKPTPTAASEPTKKNMAPNNRFDMLNMSSNGSSGSDEGVWRHQLGSGNHAITDCLAENRDPLAELEGDSDDEVDSVHIVPRAGVRLDFLDSESTA</sequence>